<sequence length="255" mass="29853">MVYDATIELQSPLSFMTAPPNIDDLKGTRFREPRNSPYKDAPAFMASLYYWWWAFLRRNTAYKRTCRQSGNGRLGWLYNDFGNVFGNDFLSWWRSHQLLFAEQNKAMPEEAGIGLNYWLDPRKPFNQIHEETKALHLRAHSLLKNNESTRASSARYPIYKNVSSHTLYKTLTLWDLHLYYPDMSKYDLGVKAGLKPNLMPETKYGERRTKQAMQVKAHNHRARTSIANQTSRYLRTARQYIENVGKGEFPKSVGR</sequence>
<keyword evidence="2" id="KW-1185">Reference proteome</keyword>
<dbReference type="AlphaFoldDB" id="A0AAN0RK95"/>
<dbReference type="Proteomes" id="UP000028680">
    <property type="component" value="Chromosome"/>
</dbReference>
<organism evidence="1 2">
    <name type="scientific">Planktomarina temperata RCA23</name>
    <dbReference type="NCBI Taxonomy" id="666509"/>
    <lineage>
        <taxon>Bacteria</taxon>
        <taxon>Pseudomonadati</taxon>
        <taxon>Pseudomonadota</taxon>
        <taxon>Alphaproteobacteria</taxon>
        <taxon>Rhodobacterales</taxon>
        <taxon>Paracoccaceae</taxon>
        <taxon>Planktomarina</taxon>
    </lineage>
</organism>
<proteinExistence type="predicted"/>
<name>A0AAN0RK95_9RHOB</name>
<accession>A0AAN0RK95</accession>
<gene>
    <name evidence="1" type="ORF">RCA23_c22260</name>
</gene>
<dbReference type="KEGG" id="ptp:RCA23_c22260"/>
<evidence type="ECO:0000313" key="1">
    <source>
        <dbReference type="EMBL" id="AII87749.1"/>
    </source>
</evidence>
<dbReference type="RefSeq" id="WP_044050416.1">
    <property type="nucleotide sequence ID" value="NZ_CP003984.1"/>
</dbReference>
<protein>
    <submittedName>
        <fullName evidence="1">Uncharacterized protein</fullName>
    </submittedName>
</protein>
<evidence type="ECO:0000313" key="2">
    <source>
        <dbReference type="Proteomes" id="UP000028680"/>
    </source>
</evidence>
<reference evidence="1 2" key="1">
    <citation type="journal article" date="2014" name="ISME J.">
        <title>Adaptation of an abundant Roseobacter RCA organism to pelagic systems revealed by genomic and transcriptomic analyses.</title>
        <authorList>
            <person name="Voget S."/>
            <person name="Wemheuer B."/>
            <person name="Brinkhoff T."/>
            <person name="Vollmers J."/>
            <person name="Dietrich S."/>
            <person name="Giebel H.A."/>
            <person name="Beardsley C."/>
            <person name="Sardemann C."/>
            <person name="Bakenhus I."/>
            <person name="Billerbeck S."/>
            <person name="Daniel R."/>
            <person name="Simon M."/>
        </authorList>
    </citation>
    <scope>NUCLEOTIDE SEQUENCE [LARGE SCALE GENOMIC DNA]</scope>
    <source>
        <strain evidence="1 2">RCA23</strain>
    </source>
</reference>
<dbReference type="EMBL" id="CP003984">
    <property type="protein sequence ID" value="AII87749.1"/>
    <property type="molecule type" value="Genomic_DNA"/>
</dbReference>